<keyword evidence="2" id="KW-1185">Reference proteome</keyword>
<dbReference type="AlphaFoldDB" id="A0A285G7X2"/>
<dbReference type="Proteomes" id="UP000219573">
    <property type="component" value="Unassembled WGS sequence"/>
</dbReference>
<dbReference type="EMBL" id="OBDZ01000005">
    <property type="protein sequence ID" value="SNY19214.1"/>
    <property type="molecule type" value="Genomic_DNA"/>
</dbReference>
<reference evidence="2" key="1">
    <citation type="submission" date="2017-09" db="EMBL/GenBank/DDBJ databases">
        <authorList>
            <person name="Varghese N."/>
            <person name="Submissions S."/>
        </authorList>
    </citation>
    <scope>NUCLEOTIDE SEQUENCE [LARGE SCALE GENOMIC DNA]</scope>
    <source>
        <strain evidence="2">MSL47</strain>
    </source>
</reference>
<organism evidence="1 2">
    <name type="scientific">Orenia metallireducens</name>
    <dbReference type="NCBI Taxonomy" id="1413210"/>
    <lineage>
        <taxon>Bacteria</taxon>
        <taxon>Bacillati</taxon>
        <taxon>Bacillota</taxon>
        <taxon>Clostridia</taxon>
        <taxon>Halanaerobiales</taxon>
        <taxon>Halobacteroidaceae</taxon>
        <taxon>Orenia</taxon>
    </lineage>
</organism>
<name>A0A285G7X2_9FIRM</name>
<proteinExistence type="predicted"/>
<evidence type="ECO:0000313" key="1">
    <source>
        <dbReference type="EMBL" id="SNY19214.1"/>
    </source>
</evidence>
<sequence length="35" mass="4446">MRDNKKIKHYKRRDVIKHLRETYKNFDQFLHDSNA</sequence>
<accession>A0A285G7X2</accession>
<protein>
    <submittedName>
        <fullName evidence="1">Uncharacterized protein</fullName>
    </submittedName>
</protein>
<gene>
    <name evidence="1" type="ORF">SAMN06265827_10582</name>
</gene>
<evidence type="ECO:0000313" key="2">
    <source>
        <dbReference type="Proteomes" id="UP000219573"/>
    </source>
</evidence>